<dbReference type="RefSeq" id="WP_171420045.1">
    <property type="nucleotide sequence ID" value="NZ_JABFJW010000274.1"/>
</dbReference>
<feature type="chain" id="PRO_5031525996" evidence="1">
    <location>
        <begin position="21"/>
        <end position="99"/>
    </location>
</feature>
<evidence type="ECO:0000313" key="2">
    <source>
        <dbReference type="EMBL" id="NOK12928.1"/>
    </source>
</evidence>
<dbReference type="EMBL" id="JABFJW010000274">
    <property type="protein sequence ID" value="NOK12928.1"/>
    <property type="molecule type" value="Genomic_DNA"/>
</dbReference>
<feature type="signal peptide" evidence="1">
    <location>
        <begin position="1"/>
        <end position="20"/>
    </location>
</feature>
<reference evidence="2 3" key="1">
    <citation type="submission" date="2020-05" db="EMBL/GenBank/DDBJ databases">
        <authorList>
            <person name="Whitworth D."/>
        </authorList>
    </citation>
    <scope>NUCLEOTIDE SEQUENCE [LARGE SCALE GENOMIC DNA]</scope>
    <source>
        <strain evidence="2 3">CA046A</strain>
    </source>
</reference>
<dbReference type="AlphaFoldDB" id="A0A7Y4JXE2"/>
<organism evidence="2 3">
    <name type="scientific">Corallococcus exercitus</name>
    <dbReference type="NCBI Taxonomy" id="2316736"/>
    <lineage>
        <taxon>Bacteria</taxon>
        <taxon>Pseudomonadati</taxon>
        <taxon>Myxococcota</taxon>
        <taxon>Myxococcia</taxon>
        <taxon>Myxococcales</taxon>
        <taxon>Cystobacterineae</taxon>
        <taxon>Myxococcaceae</taxon>
        <taxon>Corallococcus</taxon>
    </lineage>
</organism>
<evidence type="ECO:0000313" key="3">
    <source>
        <dbReference type="Proteomes" id="UP000528460"/>
    </source>
</evidence>
<name>A0A7Y4JXE2_9BACT</name>
<keyword evidence="1" id="KW-0732">Signal</keyword>
<accession>A0A7Y4JXE2</accession>
<gene>
    <name evidence="2" type="ORF">HNS30_28175</name>
</gene>
<proteinExistence type="predicted"/>
<dbReference type="Proteomes" id="UP000528460">
    <property type="component" value="Unassembled WGS sequence"/>
</dbReference>
<comment type="caution">
    <text evidence="2">The sequence shown here is derived from an EMBL/GenBank/DDBJ whole genome shotgun (WGS) entry which is preliminary data.</text>
</comment>
<sequence length="99" mass="10308">MDGRRWMMLWLGLLPALAGAAASPDLEEPPVAEHSVYSLTRLEVTNLALIPRAGAGADEGFAGKLYVMGTGGTLWLPEEDGALRPGAFASVGLGVDSAR</sequence>
<evidence type="ECO:0000256" key="1">
    <source>
        <dbReference type="SAM" id="SignalP"/>
    </source>
</evidence>
<protein>
    <submittedName>
        <fullName evidence="2">Uncharacterized protein</fullName>
    </submittedName>
</protein>